<accession>A0AAV5VNF4</accession>
<feature type="compositionally biased region" description="Low complexity" evidence="1">
    <location>
        <begin position="38"/>
        <end position="58"/>
    </location>
</feature>
<evidence type="ECO:0000313" key="2">
    <source>
        <dbReference type="EMBL" id="GMT20151.1"/>
    </source>
</evidence>
<sequence>SNPTRQLPYPKRAPTPSATSYDSQAPQAASDTCKQGASSESISTDSTASSSSSFSSNANSIDDVLSLCDLIHISQDFPDLLSERSEASTQSHPRT</sequence>
<name>A0AAV5VNF4_9BILA</name>
<dbReference type="AlphaFoldDB" id="A0AAV5VNF4"/>
<feature type="non-terminal residue" evidence="2">
    <location>
        <position position="1"/>
    </location>
</feature>
<organism evidence="2 3">
    <name type="scientific">Pristionchus fissidentatus</name>
    <dbReference type="NCBI Taxonomy" id="1538716"/>
    <lineage>
        <taxon>Eukaryota</taxon>
        <taxon>Metazoa</taxon>
        <taxon>Ecdysozoa</taxon>
        <taxon>Nematoda</taxon>
        <taxon>Chromadorea</taxon>
        <taxon>Rhabditida</taxon>
        <taxon>Rhabditina</taxon>
        <taxon>Diplogasteromorpha</taxon>
        <taxon>Diplogasteroidea</taxon>
        <taxon>Neodiplogasteridae</taxon>
        <taxon>Pristionchus</taxon>
    </lineage>
</organism>
<feature type="compositionally biased region" description="Polar residues" evidence="1">
    <location>
        <begin position="16"/>
        <end position="37"/>
    </location>
</feature>
<feature type="region of interest" description="Disordered" evidence="1">
    <location>
        <begin position="1"/>
        <end position="58"/>
    </location>
</feature>
<reference evidence="2" key="1">
    <citation type="submission" date="2023-10" db="EMBL/GenBank/DDBJ databases">
        <title>Genome assembly of Pristionchus species.</title>
        <authorList>
            <person name="Yoshida K."/>
            <person name="Sommer R.J."/>
        </authorList>
    </citation>
    <scope>NUCLEOTIDE SEQUENCE</scope>
    <source>
        <strain evidence="2">RS5133</strain>
    </source>
</reference>
<dbReference type="Proteomes" id="UP001432322">
    <property type="component" value="Unassembled WGS sequence"/>
</dbReference>
<keyword evidence="3" id="KW-1185">Reference proteome</keyword>
<feature type="non-terminal residue" evidence="2">
    <location>
        <position position="95"/>
    </location>
</feature>
<comment type="caution">
    <text evidence="2">The sequence shown here is derived from an EMBL/GenBank/DDBJ whole genome shotgun (WGS) entry which is preliminary data.</text>
</comment>
<dbReference type="EMBL" id="BTSY01000003">
    <property type="protein sequence ID" value="GMT20151.1"/>
    <property type="molecule type" value="Genomic_DNA"/>
</dbReference>
<protein>
    <submittedName>
        <fullName evidence="2">Uncharacterized protein</fullName>
    </submittedName>
</protein>
<evidence type="ECO:0000256" key="1">
    <source>
        <dbReference type="SAM" id="MobiDB-lite"/>
    </source>
</evidence>
<evidence type="ECO:0000313" key="3">
    <source>
        <dbReference type="Proteomes" id="UP001432322"/>
    </source>
</evidence>
<proteinExistence type="predicted"/>
<gene>
    <name evidence="2" type="ORF">PFISCL1PPCAC_11448</name>
</gene>